<feature type="compositionally biased region" description="Acidic residues" evidence="6">
    <location>
        <begin position="777"/>
        <end position="786"/>
    </location>
</feature>
<evidence type="ECO:0000256" key="2">
    <source>
        <dbReference type="ARBA" id="ARBA00004496"/>
    </source>
</evidence>
<keyword evidence="8" id="KW-1185">Reference proteome</keyword>
<dbReference type="GO" id="GO:0043161">
    <property type="term" value="P:proteasome-mediated ubiquitin-dependent protein catabolic process"/>
    <property type="evidence" value="ECO:0007669"/>
    <property type="project" value="TreeGrafter"/>
</dbReference>
<dbReference type="Proteomes" id="UP001285441">
    <property type="component" value="Unassembled WGS sequence"/>
</dbReference>
<evidence type="ECO:0000256" key="6">
    <source>
        <dbReference type="SAM" id="MobiDB-lite"/>
    </source>
</evidence>
<dbReference type="PANTHER" id="PTHR15651:SF7">
    <property type="entry name" value="ARMADILLO REPEAT-CONTAINING PROTEIN 8"/>
    <property type="match status" value="1"/>
</dbReference>
<comment type="caution">
    <text evidence="7">The sequence shown here is derived from an EMBL/GenBank/DDBJ whole genome shotgun (WGS) entry which is preliminary data.</text>
</comment>
<evidence type="ECO:0000256" key="1">
    <source>
        <dbReference type="ARBA" id="ARBA00004123"/>
    </source>
</evidence>
<dbReference type="InterPro" id="IPR000225">
    <property type="entry name" value="Armadillo"/>
</dbReference>
<name>A0AAE0U1R2_9PEZI</name>
<evidence type="ECO:0000313" key="8">
    <source>
        <dbReference type="Proteomes" id="UP001285441"/>
    </source>
</evidence>
<dbReference type="GO" id="GO:0005737">
    <property type="term" value="C:cytoplasm"/>
    <property type="evidence" value="ECO:0007669"/>
    <property type="project" value="UniProtKB-SubCell"/>
</dbReference>
<sequence length="1068" mass="116937">MEEMMGVSIPPIFAQLRNARSYLEQANALRALKNDTIGHSQRKEKWVEYGILEPLVKILYSSRSPARSNSKESLPGRAEPPRALAHEELVRLLCLQLLASFASGGPAYLPPIYAAGAIPVVYENILAPENPPQVVLAALRVFSDFADAARLAPPKSDYTNVLSDTLFGSRYLDTLCAILDSDLTDQVALEQKHLVASLIGRLCREKRHQNALAGAGLLDALATMLAAFVVARGEVVPGAELMGQADGLDEMIPGPAPRGASLAVVLEAIAAIIAGSRFRACLFMSSPAIIAVFAVAEFSPPAKETKAAWNTLEMSGLGHPRARGAIDYLLPVVPITQPRSLSSQFAQFPPLGYALSRESLASATRPGLSQYWSSPKFDSPISNSEPEADDPESPLIPWLINLTRATGGLERAMAASVLASLFKAGFANPEREAAVSHLVVPLLYQLLKDHIAENAPAGQSQYVTSVQQETAVAWAILEQAPEVMARLVADSEFLQEAARECGVLEIACSLLKHTYEPMEEQSPPRPWSPNPDRGIDSSEGLATCRIGPPGQLPFYAHTIKMRESSLKLVAAMGTFKEDYRKELVEQEVVQYATQSLSSKPTRPLTYSEMLRLEKDKTADVGDRATFPYGLNPKPVIIAACHVIRTLSRSTSNLRTVLEDNKVAMPIFRLLRHSDAEVQIAACSAVCNLLTSVSPMRKTLLDAGILKILCEHAHSLNPGLRLNSLWALKHMVQGADIKTKKDALEELESGWLIQLICDDTEDEALHARMMQEQRDFPDADNDEDMDTEVLTSSAAAGSASSSPYEDNSKPWLWPAIHRDTGYSRSSRRFASSPRMQKVEAKLATLREQEVNPTRKARNDDLAIQEQAINFIRNLTGPPTEDVTDMVDYVFSELGEGRLFDILASKLRVRVLHPFARRSSARGGLNSESRVLYPQANIITAVVYLLVHIVASVPRHRQLVIAQTELIKQLGHHLSNKDIGVRRALCQFFINIVWKQDDATDLQAAYQRAQELKKLGFLAKLEGMEQADCDLEVRQKAKEAAEHIKNNNHGGSTSSNGSSSNGSGSSSNRS</sequence>
<dbReference type="GO" id="GO:0034657">
    <property type="term" value="C:GID complex"/>
    <property type="evidence" value="ECO:0007669"/>
    <property type="project" value="TreeGrafter"/>
</dbReference>
<dbReference type="Gene3D" id="1.25.10.10">
    <property type="entry name" value="Leucine-rich Repeat Variant"/>
    <property type="match status" value="4"/>
</dbReference>
<dbReference type="SUPFAM" id="SSF48371">
    <property type="entry name" value="ARM repeat"/>
    <property type="match status" value="1"/>
</dbReference>
<dbReference type="AlphaFoldDB" id="A0AAE0U1R2"/>
<reference evidence="7" key="2">
    <citation type="submission" date="2023-06" db="EMBL/GenBank/DDBJ databases">
        <authorList>
            <consortium name="Lawrence Berkeley National Laboratory"/>
            <person name="Haridas S."/>
            <person name="Hensen N."/>
            <person name="Bonometti L."/>
            <person name="Westerberg I."/>
            <person name="Brannstrom I.O."/>
            <person name="Guillou S."/>
            <person name="Cros-Aarteil S."/>
            <person name="Calhoun S."/>
            <person name="Kuo A."/>
            <person name="Mondo S."/>
            <person name="Pangilinan J."/>
            <person name="Riley R."/>
            <person name="LaButti K."/>
            <person name="Andreopoulos B."/>
            <person name="Lipzen A."/>
            <person name="Chen C."/>
            <person name="Yanf M."/>
            <person name="Daum C."/>
            <person name="Ng V."/>
            <person name="Clum A."/>
            <person name="Steindorff A."/>
            <person name="Ohm R."/>
            <person name="Martin F."/>
            <person name="Silar P."/>
            <person name="Natvig D."/>
            <person name="Lalanne C."/>
            <person name="Gautier V."/>
            <person name="Ament-velasquez S.L."/>
            <person name="Kruys A."/>
            <person name="Hutchinson M.I."/>
            <person name="Powell A.J."/>
            <person name="Barry K."/>
            <person name="Miller A.N."/>
            <person name="Grigoriev I.V."/>
            <person name="Debuchy R."/>
            <person name="Gladieux P."/>
            <person name="Thoren M.H."/>
            <person name="Johannesson H."/>
        </authorList>
    </citation>
    <scope>NUCLEOTIDE SEQUENCE</scope>
    <source>
        <strain evidence="7">CBS 232.78</strain>
    </source>
</reference>
<dbReference type="GO" id="GO:0005634">
    <property type="term" value="C:nucleus"/>
    <property type="evidence" value="ECO:0007669"/>
    <property type="project" value="UniProtKB-SubCell"/>
</dbReference>
<organism evidence="7 8">
    <name type="scientific">Podospora didyma</name>
    <dbReference type="NCBI Taxonomy" id="330526"/>
    <lineage>
        <taxon>Eukaryota</taxon>
        <taxon>Fungi</taxon>
        <taxon>Dikarya</taxon>
        <taxon>Ascomycota</taxon>
        <taxon>Pezizomycotina</taxon>
        <taxon>Sordariomycetes</taxon>
        <taxon>Sordariomycetidae</taxon>
        <taxon>Sordariales</taxon>
        <taxon>Podosporaceae</taxon>
        <taxon>Podospora</taxon>
    </lineage>
</organism>
<dbReference type="InterPro" id="IPR016024">
    <property type="entry name" value="ARM-type_fold"/>
</dbReference>
<evidence type="ECO:0000256" key="4">
    <source>
        <dbReference type="ARBA" id="ARBA00022737"/>
    </source>
</evidence>
<evidence type="ECO:0000256" key="3">
    <source>
        <dbReference type="ARBA" id="ARBA00022490"/>
    </source>
</evidence>
<comment type="subcellular location">
    <subcellularLocation>
        <location evidence="2">Cytoplasm</location>
    </subcellularLocation>
    <subcellularLocation>
        <location evidence="1">Nucleus</location>
    </subcellularLocation>
</comment>
<dbReference type="InterPro" id="IPR038739">
    <property type="entry name" value="ARMC8/Vid28"/>
</dbReference>
<evidence type="ECO:0000256" key="5">
    <source>
        <dbReference type="ARBA" id="ARBA00023242"/>
    </source>
</evidence>
<feature type="compositionally biased region" description="Low complexity" evidence="6">
    <location>
        <begin position="791"/>
        <end position="801"/>
    </location>
</feature>
<reference evidence="7" key="1">
    <citation type="journal article" date="2023" name="Mol. Phylogenet. Evol.">
        <title>Genome-scale phylogeny and comparative genomics of the fungal order Sordariales.</title>
        <authorList>
            <person name="Hensen N."/>
            <person name="Bonometti L."/>
            <person name="Westerberg I."/>
            <person name="Brannstrom I.O."/>
            <person name="Guillou S."/>
            <person name="Cros-Aarteil S."/>
            <person name="Calhoun S."/>
            <person name="Haridas S."/>
            <person name="Kuo A."/>
            <person name="Mondo S."/>
            <person name="Pangilinan J."/>
            <person name="Riley R."/>
            <person name="LaButti K."/>
            <person name="Andreopoulos B."/>
            <person name="Lipzen A."/>
            <person name="Chen C."/>
            <person name="Yan M."/>
            <person name="Daum C."/>
            <person name="Ng V."/>
            <person name="Clum A."/>
            <person name="Steindorff A."/>
            <person name="Ohm R.A."/>
            <person name="Martin F."/>
            <person name="Silar P."/>
            <person name="Natvig D.O."/>
            <person name="Lalanne C."/>
            <person name="Gautier V."/>
            <person name="Ament-Velasquez S.L."/>
            <person name="Kruys A."/>
            <person name="Hutchinson M.I."/>
            <person name="Powell A.J."/>
            <person name="Barry K."/>
            <person name="Miller A.N."/>
            <person name="Grigoriev I.V."/>
            <person name="Debuchy R."/>
            <person name="Gladieux P."/>
            <person name="Hiltunen Thoren M."/>
            <person name="Johannesson H."/>
        </authorList>
    </citation>
    <scope>NUCLEOTIDE SEQUENCE</scope>
    <source>
        <strain evidence="7">CBS 232.78</strain>
    </source>
</reference>
<evidence type="ECO:0000313" key="7">
    <source>
        <dbReference type="EMBL" id="KAK3387666.1"/>
    </source>
</evidence>
<dbReference type="SMART" id="SM00185">
    <property type="entry name" value="ARM"/>
    <property type="match status" value="2"/>
</dbReference>
<accession>A0AAE0U1R2</accession>
<proteinExistence type="predicted"/>
<dbReference type="EMBL" id="JAULSW010000003">
    <property type="protein sequence ID" value="KAK3387666.1"/>
    <property type="molecule type" value="Genomic_DNA"/>
</dbReference>
<feature type="compositionally biased region" description="Low complexity" evidence="6">
    <location>
        <begin position="1045"/>
        <end position="1068"/>
    </location>
</feature>
<dbReference type="InterPro" id="IPR011989">
    <property type="entry name" value="ARM-like"/>
</dbReference>
<keyword evidence="4" id="KW-0677">Repeat</keyword>
<keyword evidence="5" id="KW-0539">Nucleus</keyword>
<feature type="region of interest" description="Disordered" evidence="6">
    <location>
        <begin position="1038"/>
        <end position="1068"/>
    </location>
</feature>
<feature type="region of interest" description="Disordered" evidence="6">
    <location>
        <begin position="774"/>
        <end position="806"/>
    </location>
</feature>
<protein>
    <submittedName>
        <fullName evidence="7">Armadillo-type protein</fullName>
    </submittedName>
</protein>
<keyword evidence="3" id="KW-0963">Cytoplasm</keyword>
<dbReference type="PANTHER" id="PTHR15651">
    <property type="entry name" value="ARMADILLO REPEAT-CONTAINING PROTEIN 8"/>
    <property type="match status" value="1"/>
</dbReference>
<gene>
    <name evidence="7" type="ORF">B0H63DRAFT_162917</name>
</gene>